<proteinExistence type="predicted"/>
<dbReference type="InterPro" id="IPR011051">
    <property type="entry name" value="RmlC_Cupin_sf"/>
</dbReference>
<dbReference type="PANTHER" id="PTHR46796">
    <property type="entry name" value="HTH-TYPE TRANSCRIPTIONAL ACTIVATOR RHAS-RELATED"/>
    <property type="match status" value="1"/>
</dbReference>
<dbReference type="InterPro" id="IPR003313">
    <property type="entry name" value="AraC-bd"/>
</dbReference>
<dbReference type="Gene3D" id="1.10.10.60">
    <property type="entry name" value="Homeodomain-like"/>
    <property type="match status" value="1"/>
</dbReference>
<evidence type="ECO:0000256" key="4">
    <source>
        <dbReference type="SAM" id="MobiDB-lite"/>
    </source>
</evidence>
<dbReference type="InterPro" id="IPR050204">
    <property type="entry name" value="AraC_XylS_family_regulators"/>
</dbReference>
<dbReference type="EMBL" id="BOOF01000028">
    <property type="protein sequence ID" value="GIH63857.1"/>
    <property type="molecule type" value="Genomic_DNA"/>
</dbReference>
<protein>
    <submittedName>
        <fullName evidence="6">Transcriptional regulator</fullName>
    </submittedName>
</protein>
<dbReference type="InterPro" id="IPR018060">
    <property type="entry name" value="HTH_AraC"/>
</dbReference>
<organism evidence="6 7">
    <name type="scientific">Microbispora siamensis</name>
    <dbReference type="NCBI Taxonomy" id="564413"/>
    <lineage>
        <taxon>Bacteria</taxon>
        <taxon>Bacillati</taxon>
        <taxon>Actinomycetota</taxon>
        <taxon>Actinomycetes</taxon>
        <taxon>Streptosporangiales</taxon>
        <taxon>Streptosporangiaceae</taxon>
        <taxon>Microbispora</taxon>
    </lineage>
</organism>
<dbReference type="Pfam" id="PF12833">
    <property type="entry name" value="HTH_18"/>
    <property type="match status" value="1"/>
</dbReference>
<evidence type="ECO:0000256" key="3">
    <source>
        <dbReference type="ARBA" id="ARBA00023163"/>
    </source>
</evidence>
<keyword evidence="3" id="KW-0804">Transcription</keyword>
<evidence type="ECO:0000259" key="5">
    <source>
        <dbReference type="PROSITE" id="PS01124"/>
    </source>
</evidence>
<dbReference type="InterPro" id="IPR009057">
    <property type="entry name" value="Homeodomain-like_sf"/>
</dbReference>
<keyword evidence="1" id="KW-0805">Transcription regulation</keyword>
<keyword evidence="7" id="KW-1185">Reference proteome</keyword>
<dbReference type="Pfam" id="PF02311">
    <property type="entry name" value="AraC_binding"/>
    <property type="match status" value="1"/>
</dbReference>
<dbReference type="PROSITE" id="PS01124">
    <property type="entry name" value="HTH_ARAC_FAMILY_2"/>
    <property type="match status" value="1"/>
</dbReference>
<evidence type="ECO:0000256" key="1">
    <source>
        <dbReference type="ARBA" id="ARBA00023015"/>
    </source>
</evidence>
<evidence type="ECO:0000313" key="6">
    <source>
        <dbReference type="EMBL" id="GIH63857.1"/>
    </source>
</evidence>
<comment type="caution">
    <text evidence="6">The sequence shown here is derived from an EMBL/GenBank/DDBJ whole genome shotgun (WGS) entry which is preliminary data.</text>
</comment>
<feature type="domain" description="HTH araC/xylS-type" evidence="5">
    <location>
        <begin position="252"/>
        <end position="350"/>
    </location>
</feature>
<dbReference type="SUPFAM" id="SSF46689">
    <property type="entry name" value="Homeodomain-like"/>
    <property type="match status" value="1"/>
</dbReference>
<evidence type="ECO:0000313" key="7">
    <source>
        <dbReference type="Proteomes" id="UP000660454"/>
    </source>
</evidence>
<accession>A0ABQ4GR05</accession>
<dbReference type="PANTHER" id="PTHR46796:SF6">
    <property type="entry name" value="ARAC SUBFAMILY"/>
    <property type="match status" value="1"/>
</dbReference>
<dbReference type="Proteomes" id="UP000660454">
    <property type="component" value="Unassembled WGS sequence"/>
</dbReference>
<name>A0ABQ4GR05_9ACTN</name>
<evidence type="ECO:0000256" key="2">
    <source>
        <dbReference type="ARBA" id="ARBA00023125"/>
    </source>
</evidence>
<reference evidence="6 7" key="1">
    <citation type="submission" date="2021-01" db="EMBL/GenBank/DDBJ databases">
        <title>Whole genome shotgun sequence of Microbispora siamensis NBRC 104113.</title>
        <authorList>
            <person name="Komaki H."/>
            <person name="Tamura T."/>
        </authorList>
    </citation>
    <scope>NUCLEOTIDE SEQUENCE [LARGE SCALE GENOMIC DNA]</scope>
    <source>
        <strain evidence="6 7">NBRC 104113</strain>
    </source>
</reference>
<gene>
    <name evidence="6" type="ORF">Msi02_46740</name>
</gene>
<dbReference type="SMART" id="SM00342">
    <property type="entry name" value="HTH_ARAC"/>
    <property type="match status" value="1"/>
</dbReference>
<sequence length="366" mass="39816">MPPATGTLWVVKVVVIVSSELWHKQAYVSGVSRPPVPLSCRGTEKTLGWRAGEIPVERRSVLVENGQLPGVRQLRYAPAPGPDFGVEVLGFDTLRRMDPDGRRASPQRPDFHVLALIRSGRGRHTADFVDHPLGERTVVWIRPGVVHRWTDVDRVDGSLVLFEQGVLPPVGPAAQAAADVFAPATWRAGEDAWPLCLAAADHLGREYAAALTAPQPASAPILAHLLAALVLRVVPERGSAPGSDGPEHEVFRRFRAAVEQSFATWHHVADYAGPLGYTPRTLTRATRAAAGVGAKQFLDQRILLEAKRLLAHTDLSVARCAQRLGFDDPANFTTFFQRQTGLPPGRWRDGHSGRHALSSPPRGEEG</sequence>
<dbReference type="SUPFAM" id="SSF51182">
    <property type="entry name" value="RmlC-like cupins"/>
    <property type="match status" value="1"/>
</dbReference>
<keyword evidence="2" id="KW-0238">DNA-binding</keyword>
<feature type="region of interest" description="Disordered" evidence="4">
    <location>
        <begin position="338"/>
        <end position="366"/>
    </location>
</feature>